<reference evidence="2" key="1">
    <citation type="submission" date="2022-11" db="EMBL/GenBank/DDBJ databases">
        <title>Marilongibacter aestuarii gen. nov., sp. nov., isolated from tidal flat sediment.</title>
        <authorList>
            <person name="Jiayan W."/>
        </authorList>
    </citation>
    <scope>NUCLEOTIDE SEQUENCE</scope>
    <source>
        <strain evidence="2">Z1-6</strain>
    </source>
</reference>
<dbReference type="AlphaFoldDB" id="A0A9X3FCM3"/>
<keyword evidence="1" id="KW-1133">Transmembrane helix</keyword>
<organism evidence="2 3">
    <name type="scientific">Draconibacterium aestuarii</name>
    <dbReference type="NCBI Taxonomy" id="2998507"/>
    <lineage>
        <taxon>Bacteria</taxon>
        <taxon>Pseudomonadati</taxon>
        <taxon>Bacteroidota</taxon>
        <taxon>Bacteroidia</taxon>
        <taxon>Marinilabiliales</taxon>
        <taxon>Prolixibacteraceae</taxon>
        <taxon>Draconibacterium</taxon>
    </lineage>
</organism>
<keyword evidence="1" id="KW-0472">Membrane</keyword>
<evidence type="ECO:0000313" key="3">
    <source>
        <dbReference type="Proteomes" id="UP001145087"/>
    </source>
</evidence>
<name>A0A9X3FCM3_9BACT</name>
<dbReference type="RefSeq" id="WP_343332477.1">
    <property type="nucleotide sequence ID" value="NZ_JAPOHD010000013.1"/>
</dbReference>
<accession>A0A9X3FCM3</accession>
<proteinExistence type="predicted"/>
<evidence type="ECO:0000313" key="2">
    <source>
        <dbReference type="EMBL" id="MCY1720143.1"/>
    </source>
</evidence>
<dbReference type="Proteomes" id="UP001145087">
    <property type="component" value="Unassembled WGS sequence"/>
</dbReference>
<evidence type="ECO:0000256" key="1">
    <source>
        <dbReference type="SAM" id="Phobius"/>
    </source>
</evidence>
<dbReference type="EMBL" id="JAPOHD010000013">
    <property type="protein sequence ID" value="MCY1720143.1"/>
    <property type="molecule type" value="Genomic_DNA"/>
</dbReference>
<gene>
    <name evidence="2" type="ORF">OU798_07305</name>
</gene>
<sequence>MKNSQTIWMPATGFVSSVSIASVSNAQPVTEDIGEIIDVTHQAIATAPDHGVLWYLLVGFFGALGGLLLKIAWSLIKRKFPKLQNLDK</sequence>
<protein>
    <submittedName>
        <fullName evidence="2">Uncharacterized protein</fullName>
    </submittedName>
</protein>
<keyword evidence="3" id="KW-1185">Reference proteome</keyword>
<comment type="caution">
    <text evidence="2">The sequence shown here is derived from an EMBL/GenBank/DDBJ whole genome shotgun (WGS) entry which is preliminary data.</text>
</comment>
<keyword evidence="1" id="KW-0812">Transmembrane</keyword>
<feature type="transmembrane region" description="Helical" evidence="1">
    <location>
        <begin position="52"/>
        <end position="73"/>
    </location>
</feature>